<name>A0A6J4RZ41_9ACTN</name>
<sequence length="64" mass="7534">MDPHRLAELEAEEQHARRRRDLYKAKMYGPRPTEPGEMRELERTHQAALERLEHARAEAQAENG</sequence>
<dbReference type="AlphaFoldDB" id="A0A6J4RZ41"/>
<evidence type="ECO:0000256" key="1">
    <source>
        <dbReference type="SAM" id="MobiDB-lite"/>
    </source>
</evidence>
<accession>A0A6J4RZ41</accession>
<organism evidence="2">
    <name type="scientific">uncultured Solirubrobacteraceae bacterium</name>
    <dbReference type="NCBI Taxonomy" id="1162706"/>
    <lineage>
        <taxon>Bacteria</taxon>
        <taxon>Bacillati</taxon>
        <taxon>Actinomycetota</taxon>
        <taxon>Thermoleophilia</taxon>
        <taxon>Solirubrobacterales</taxon>
        <taxon>Solirubrobacteraceae</taxon>
        <taxon>environmental samples</taxon>
    </lineage>
</organism>
<feature type="region of interest" description="Disordered" evidence="1">
    <location>
        <begin position="1"/>
        <end position="40"/>
    </location>
</feature>
<dbReference type="EMBL" id="CADCVS010000172">
    <property type="protein sequence ID" value="CAA9485741.1"/>
    <property type="molecule type" value="Genomic_DNA"/>
</dbReference>
<evidence type="ECO:0000313" key="2">
    <source>
        <dbReference type="EMBL" id="CAA9485741.1"/>
    </source>
</evidence>
<reference evidence="2" key="1">
    <citation type="submission" date="2020-02" db="EMBL/GenBank/DDBJ databases">
        <authorList>
            <person name="Meier V. D."/>
        </authorList>
    </citation>
    <scope>NUCLEOTIDE SEQUENCE</scope>
    <source>
        <strain evidence="2">AVDCRST_MAG30</strain>
    </source>
</reference>
<protein>
    <submittedName>
        <fullName evidence="2">Uncharacterized protein</fullName>
    </submittedName>
</protein>
<gene>
    <name evidence="2" type="ORF">AVDCRST_MAG30-1075</name>
</gene>
<feature type="compositionally biased region" description="Basic and acidic residues" evidence="1">
    <location>
        <begin position="1"/>
        <end position="15"/>
    </location>
</feature>
<proteinExistence type="predicted"/>